<dbReference type="Gene3D" id="2.60.40.1850">
    <property type="match status" value="2"/>
</dbReference>
<evidence type="ECO:0000259" key="5">
    <source>
        <dbReference type="Pfam" id="PF05031"/>
    </source>
</evidence>
<dbReference type="InterPro" id="IPR037250">
    <property type="entry name" value="NEAT_dom_sf"/>
</dbReference>
<evidence type="ECO:0000256" key="1">
    <source>
        <dbReference type="ARBA" id="ARBA00004196"/>
    </source>
</evidence>
<gene>
    <name evidence="6" type="ORF">DMP08_00105</name>
</gene>
<feature type="compositionally biased region" description="Low complexity" evidence="3">
    <location>
        <begin position="300"/>
        <end position="317"/>
    </location>
</feature>
<reference evidence="7" key="1">
    <citation type="submission" date="2018-05" db="EMBL/GenBank/DDBJ databases">
        <title>Genome Sequencing of selected type strains of the family Eggerthellaceae.</title>
        <authorList>
            <person name="Danylec N."/>
            <person name="Stoll D.A."/>
            <person name="Doetsch A."/>
            <person name="Huch M."/>
        </authorList>
    </citation>
    <scope>NUCLEOTIDE SEQUENCE [LARGE SCALE GENOMIC DNA]</scope>
    <source>
        <strain evidence="7">DSM 16106</strain>
    </source>
</reference>
<feature type="region of interest" description="Disordered" evidence="3">
    <location>
        <begin position="262"/>
        <end position="317"/>
    </location>
</feature>
<comment type="caution">
    <text evidence="6">The sequence shown here is derived from an EMBL/GenBank/DDBJ whole genome shotgun (WGS) entry which is preliminary data.</text>
</comment>
<comment type="subcellular location">
    <subcellularLocation>
        <location evidence="1">Cell envelope</location>
    </subcellularLocation>
</comment>
<evidence type="ECO:0000256" key="3">
    <source>
        <dbReference type="SAM" id="MobiDB-lite"/>
    </source>
</evidence>
<organism evidence="6 7">
    <name type="scientific">Paraeggerthella hongkongensis</name>
    <dbReference type="NCBI Taxonomy" id="230658"/>
    <lineage>
        <taxon>Bacteria</taxon>
        <taxon>Bacillati</taxon>
        <taxon>Actinomycetota</taxon>
        <taxon>Coriobacteriia</taxon>
        <taxon>Eggerthellales</taxon>
        <taxon>Eggerthellaceae</taxon>
        <taxon>Paraeggerthella</taxon>
    </lineage>
</organism>
<keyword evidence="7" id="KW-1185">Reference proteome</keyword>
<dbReference type="SUPFAM" id="SSF158911">
    <property type="entry name" value="NEAT domain-like"/>
    <property type="match status" value="1"/>
</dbReference>
<evidence type="ECO:0000256" key="4">
    <source>
        <dbReference type="SAM" id="SignalP"/>
    </source>
</evidence>
<dbReference type="CDD" id="cd06920">
    <property type="entry name" value="NEAT"/>
    <property type="match status" value="1"/>
</dbReference>
<dbReference type="RefSeq" id="WP_123190985.1">
    <property type="nucleotide sequence ID" value="NZ_QICD01000001.1"/>
</dbReference>
<dbReference type="InterPro" id="IPR006635">
    <property type="entry name" value="NEAT_dom"/>
</dbReference>
<proteinExistence type="predicted"/>
<dbReference type="GO" id="GO:0030313">
    <property type="term" value="C:cell envelope"/>
    <property type="evidence" value="ECO:0007669"/>
    <property type="project" value="UniProtKB-SubCell"/>
</dbReference>
<dbReference type="Proteomes" id="UP000278632">
    <property type="component" value="Unassembled WGS sequence"/>
</dbReference>
<evidence type="ECO:0000256" key="2">
    <source>
        <dbReference type="ARBA" id="ARBA00022729"/>
    </source>
</evidence>
<dbReference type="OrthoDB" id="3199633at2"/>
<name>A0A3N0BKE4_9ACTN</name>
<accession>A0A3N0BKE4</accession>
<sequence length="508" mass="51453">MEHSMKAGVVARGSAVALAFALAAGAVPAQAMAVGAAPMPTAEAATGSSISLDKDNLANGTYAVPVRMLQASNLSSSQGSIASSALDPIGLLTVRHGAYTLSLNMSGQVLGQYCNYLGYFGSYHVGGNALVTNGTDVAVVDFGGEAGRPFVADVPLGEVAKTSGYVALRLGAQAMGDNRQTAAVLIDWSGLTVDSLDGEGRPLETLVDEAAAIAQGGKSDEAYRSLQDAIARARAVVEKGAAATPEEIVAAEADLASAIETFNGSPDAVDPVVPEGSGTEQPAPTPEKPDTDASNGNGNSTTTPSQPQQPSAASSRAEYVAGHTYAVPMKFYKANSGELSMADQYFGDTAYVVPRSDGMFEVRFTTNRSDYVEKLSYGGYAASVVSENGASRTYSVVIAASKNTVVLPITMTIKPMREMGGGDVSADLHLYLGDAKVKDLGSGDAGVPTSGKTGNSPASGGAQGSYLPKTGDDGLSVAAGAAAVAAGAVAVGAAARRRFSLQGRGEGR</sequence>
<evidence type="ECO:0000313" key="6">
    <source>
        <dbReference type="EMBL" id="RNL48904.1"/>
    </source>
</evidence>
<feature type="chain" id="PRO_5018335100" description="NEAT domain-containing protein" evidence="4">
    <location>
        <begin position="32"/>
        <end position="508"/>
    </location>
</feature>
<dbReference type="Pfam" id="PF05031">
    <property type="entry name" value="NEAT"/>
    <property type="match status" value="1"/>
</dbReference>
<dbReference type="AlphaFoldDB" id="A0A3N0BKE4"/>
<feature type="domain" description="NEAT" evidence="5">
    <location>
        <begin position="321"/>
        <end position="428"/>
    </location>
</feature>
<dbReference type="Gene3D" id="1.20.1270.90">
    <property type="entry name" value="AF1782-like"/>
    <property type="match status" value="1"/>
</dbReference>
<protein>
    <recommendedName>
        <fullName evidence="5">NEAT domain-containing protein</fullName>
    </recommendedName>
</protein>
<evidence type="ECO:0000313" key="7">
    <source>
        <dbReference type="Proteomes" id="UP000278632"/>
    </source>
</evidence>
<dbReference type="EMBL" id="QICD01000001">
    <property type="protein sequence ID" value="RNL48904.1"/>
    <property type="molecule type" value="Genomic_DNA"/>
</dbReference>
<feature type="region of interest" description="Disordered" evidence="3">
    <location>
        <begin position="442"/>
        <end position="467"/>
    </location>
</feature>
<keyword evidence="2 4" id="KW-0732">Signal</keyword>
<feature type="signal peptide" evidence="4">
    <location>
        <begin position="1"/>
        <end position="31"/>
    </location>
</feature>